<comment type="cofactor">
    <cofactor evidence="1 8">
        <name>heme</name>
        <dbReference type="ChEBI" id="CHEBI:30413"/>
    </cofactor>
</comment>
<dbReference type="InterPro" id="IPR017972">
    <property type="entry name" value="Cyt_P450_CS"/>
</dbReference>
<keyword evidence="3 8" id="KW-0349">Heme</keyword>
<sequence length="511" mass="57719">MISDSSTRGPFWAGLEGGIARRWSLLPFGAILTLIWVLLRRLHHAGLSRFPGPPLAAVSGLYKTYIEVLRQGCFVHKLEELHARYGDVVRTGPNELHFSSPAAYMDIYNMNNRWDKDPALYEAFGESDSSFGRLSYRDAKERKNVLQSLFSKKAAVQAHHLVESKVVELCKAFEKSQGGPVDLLAAFRCLSIETIAYIFCGQSLGAIESPTFDAPIIQSMDEGVSYIMLMKHFPILQLLMNHFPPWMSKLLSPKANGMVDFRNFLEKQVRSLVADRRELQKLPHTSTIYHLLLGPEVANPPSQLSILEETQTQVFAGESSGLTLMHGSFHIIQTPRVYRKLREELMAAWPDLEQPPSLATLEQLPYLNATVKESLRMGGGATSPLLRIVPQTGAKIDGKFVPPGTVVGSSSHFVHRNGDVFDRPHEYIPERWLDERRADMEQYLVAFGRGPRRCIGENFAWVILLTAMAHFYRKFDVELDPSSPAKLEWKDRFVPMYSSPHLTVRLQKVSQ</sequence>
<dbReference type="InterPro" id="IPR036396">
    <property type="entry name" value="Cyt_P450_sf"/>
</dbReference>
<dbReference type="CDD" id="cd11062">
    <property type="entry name" value="CYP58-like"/>
    <property type="match status" value="1"/>
</dbReference>
<evidence type="ECO:0000256" key="3">
    <source>
        <dbReference type="ARBA" id="ARBA00022617"/>
    </source>
</evidence>
<dbReference type="AlphaFoldDB" id="A0A5M3YXR1"/>
<dbReference type="SUPFAM" id="SSF48264">
    <property type="entry name" value="Cytochrome P450"/>
    <property type="match status" value="1"/>
</dbReference>
<dbReference type="Pfam" id="PF00067">
    <property type="entry name" value="p450"/>
    <property type="match status" value="1"/>
</dbReference>
<comment type="caution">
    <text evidence="10">The sequence shown here is derived from an EMBL/GenBank/DDBJ whole genome shotgun (WGS) entry which is preliminary data.</text>
</comment>
<reference evidence="10 11" key="1">
    <citation type="submission" date="2020-01" db="EMBL/GenBank/DDBJ databases">
        <title>Aspergillus terreus IFO 6365 whole genome shotgun sequence.</title>
        <authorList>
            <person name="Kanamasa S."/>
            <person name="Takahashi H."/>
        </authorList>
    </citation>
    <scope>NUCLEOTIDE SEQUENCE [LARGE SCALE GENOMIC DNA]</scope>
    <source>
        <strain evidence="10 11">IFO 6365</strain>
    </source>
</reference>
<evidence type="ECO:0000256" key="7">
    <source>
        <dbReference type="ARBA" id="ARBA00023033"/>
    </source>
</evidence>
<keyword evidence="4 8" id="KW-0479">Metal-binding</keyword>
<evidence type="ECO:0000256" key="8">
    <source>
        <dbReference type="PIRSR" id="PIRSR602403-1"/>
    </source>
</evidence>
<keyword evidence="11" id="KW-1185">Reference proteome</keyword>
<dbReference type="GO" id="GO:0005506">
    <property type="term" value="F:iron ion binding"/>
    <property type="evidence" value="ECO:0007669"/>
    <property type="project" value="InterPro"/>
</dbReference>
<dbReference type="PRINTS" id="PR00465">
    <property type="entry name" value="EP450IV"/>
</dbReference>
<evidence type="ECO:0000256" key="6">
    <source>
        <dbReference type="ARBA" id="ARBA00023004"/>
    </source>
</evidence>
<evidence type="ECO:0000313" key="10">
    <source>
        <dbReference type="EMBL" id="GFF16712.1"/>
    </source>
</evidence>
<protein>
    <submittedName>
        <fullName evidence="10">Putative cytochrome P450</fullName>
    </submittedName>
</protein>
<dbReference type="EMBL" id="BLJY01000006">
    <property type="protein sequence ID" value="GFF16712.1"/>
    <property type="molecule type" value="Genomic_DNA"/>
</dbReference>
<evidence type="ECO:0000256" key="9">
    <source>
        <dbReference type="RuleBase" id="RU000461"/>
    </source>
</evidence>
<accession>A0A5M3YXR1</accession>
<organism evidence="10 11">
    <name type="scientific">Aspergillus terreus</name>
    <dbReference type="NCBI Taxonomy" id="33178"/>
    <lineage>
        <taxon>Eukaryota</taxon>
        <taxon>Fungi</taxon>
        <taxon>Dikarya</taxon>
        <taxon>Ascomycota</taxon>
        <taxon>Pezizomycotina</taxon>
        <taxon>Eurotiomycetes</taxon>
        <taxon>Eurotiomycetidae</taxon>
        <taxon>Eurotiales</taxon>
        <taxon>Aspergillaceae</taxon>
        <taxon>Aspergillus</taxon>
        <taxon>Aspergillus subgen. Circumdati</taxon>
    </lineage>
</organism>
<evidence type="ECO:0000313" key="11">
    <source>
        <dbReference type="Proteomes" id="UP000452235"/>
    </source>
</evidence>
<comment type="similarity">
    <text evidence="2 9">Belongs to the cytochrome P450 family.</text>
</comment>
<evidence type="ECO:0000256" key="1">
    <source>
        <dbReference type="ARBA" id="ARBA00001971"/>
    </source>
</evidence>
<keyword evidence="6 8" id="KW-0408">Iron</keyword>
<keyword evidence="5 9" id="KW-0560">Oxidoreductase</keyword>
<evidence type="ECO:0000256" key="5">
    <source>
        <dbReference type="ARBA" id="ARBA00023002"/>
    </source>
</evidence>
<evidence type="ECO:0000256" key="2">
    <source>
        <dbReference type="ARBA" id="ARBA00010617"/>
    </source>
</evidence>
<feature type="binding site" description="axial binding residue" evidence="8">
    <location>
        <position position="454"/>
    </location>
    <ligand>
        <name>heme</name>
        <dbReference type="ChEBI" id="CHEBI:30413"/>
    </ligand>
    <ligandPart>
        <name>Fe</name>
        <dbReference type="ChEBI" id="CHEBI:18248"/>
    </ligandPart>
</feature>
<dbReference type="PRINTS" id="PR00385">
    <property type="entry name" value="P450"/>
</dbReference>
<keyword evidence="7 9" id="KW-0503">Monooxygenase</keyword>
<proteinExistence type="inferred from homology"/>
<dbReference type="OrthoDB" id="3945418at2759"/>
<gene>
    <name evidence="10" type="ORF">ATEIFO6365_0006004700</name>
</gene>
<dbReference type="GO" id="GO:0004497">
    <property type="term" value="F:monooxygenase activity"/>
    <property type="evidence" value="ECO:0007669"/>
    <property type="project" value="UniProtKB-KW"/>
</dbReference>
<dbReference type="PROSITE" id="PS00086">
    <property type="entry name" value="CYTOCHROME_P450"/>
    <property type="match status" value="1"/>
</dbReference>
<dbReference type="PANTHER" id="PTHR24305:SF157">
    <property type="entry name" value="N-ACETYLTRYPTOPHAN 6-HYDROXYLASE IVOC-RELATED"/>
    <property type="match status" value="1"/>
</dbReference>
<dbReference type="GO" id="GO:0020037">
    <property type="term" value="F:heme binding"/>
    <property type="evidence" value="ECO:0007669"/>
    <property type="project" value="InterPro"/>
</dbReference>
<name>A0A5M3YXR1_ASPTE</name>
<dbReference type="InterPro" id="IPR001128">
    <property type="entry name" value="Cyt_P450"/>
</dbReference>
<dbReference type="PANTHER" id="PTHR24305">
    <property type="entry name" value="CYTOCHROME P450"/>
    <property type="match status" value="1"/>
</dbReference>
<dbReference type="InterPro" id="IPR002403">
    <property type="entry name" value="Cyt_P450_E_grp-IV"/>
</dbReference>
<dbReference type="GO" id="GO:0016705">
    <property type="term" value="F:oxidoreductase activity, acting on paired donors, with incorporation or reduction of molecular oxygen"/>
    <property type="evidence" value="ECO:0007669"/>
    <property type="project" value="InterPro"/>
</dbReference>
<dbReference type="VEuPathDB" id="FungiDB:ATEG_02825"/>
<evidence type="ECO:0000256" key="4">
    <source>
        <dbReference type="ARBA" id="ARBA00022723"/>
    </source>
</evidence>
<dbReference type="InterPro" id="IPR050121">
    <property type="entry name" value="Cytochrome_P450_monoxygenase"/>
</dbReference>
<dbReference type="Gene3D" id="1.10.630.10">
    <property type="entry name" value="Cytochrome P450"/>
    <property type="match status" value="1"/>
</dbReference>
<dbReference type="Proteomes" id="UP000452235">
    <property type="component" value="Unassembled WGS sequence"/>
</dbReference>